<dbReference type="InterPro" id="IPR029052">
    <property type="entry name" value="Metallo-depent_PP-like"/>
</dbReference>
<protein>
    <submittedName>
        <fullName evidence="2">Metallophosphoesterase</fullName>
        <ecNumber evidence="2">3.1.-.-</ecNumber>
    </submittedName>
</protein>
<dbReference type="PROSITE" id="PS51318">
    <property type="entry name" value="TAT"/>
    <property type="match status" value="1"/>
</dbReference>
<evidence type="ECO:0000313" key="2">
    <source>
        <dbReference type="EMBL" id="MFA9478121.1"/>
    </source>
</evidence>
<name>A0ABV4U5U4_9BACT</name>
<reference evidence="2 3" key="1">
    <citation type="submission" date="2024-08" db="EMBL/GenBank/DDBJ databases">
        <title>Whole-genome sequencing of halo(alkali)philic microorganisms from hypersaline lakes.</title>
        <authorList>
            <person name="Sorokin D.Y."/>
            <person name="Merkel A.Y."/>
            <person name="Messina E."/>
            <person name="Yakimov M."/>
        </authorList>
    </citation>
    <scope>NUCLEOTIDE SEQUENCE [LARGE SCALE GENOMIC DNA]</scope>
    <source>
        <strain evidence="2 3">AB-hyl4</strain>
    </source>
</reference>
<dbReference type="EC" id="3.1.-.-" evidence="2"/>
<dbReference type="Gene3D" id="3.60.21.10">
    <property type="match status" value="1"/>
</dbReference>
<feature type="domain" description="Calcineurin-like phosphoesterase" evidence="1">
    <location>
        <begin position="49"/>
        <end position="274"/>
    </location>
</feature>
<dbReference type="InterPro" id="IPR004843">
    <property type="entry name" value="Calcineurin-like_PHP"/>
</dbReference>
<dbReference type="Proteomes" id="UP001575105">
    <property type="component" value="Unassembled WGS sequence"/>
</dbReference>
<proteinExistence type="predicted"/>
<evidence type="ECO:0000313" key="3">
    <source>
        <dbReference type="Proteomes" id="UP001575105"/>
    </source>
</evidence>
<accession>A0ABV4U5U4</accession>
<keyword evidence="3" id="KW-1185">Reference proteome</keyword>
<dbReference type="RefSeq" id="WP_425345048.1">
    <property type="nucleotide sequence ID" value="NZ_JBGUBD010000004.1"/>
</dbReference>
<dbReference type="GO" id="GO:0016787">
    <property type="term" value="F:hydrolase activity"/>
    <property type="evidence" value="ECO:0007669"/>
    <property type="project" value="UniProtKB-KW"/>
</dbReference>
<dbReference type="PANTHER" id="PTHR43143">
    <property type="entry name" value="METALLOPHOSPHOESTERASE, CALCINEURIN SUPERFAMILY"/>
    <property type="match status" value="1"/>
</dbReference>
<comment type="caution">
    <text evidence="2">The sequence shown here is derived from an EMBL/GenBank/DDBJ whole genome shotgun (WGS) entry which is preliminary data.</text>
</comment>
<dbReference type="PANTHER" id="PTHR43143:SF1">
    <property type="entry name" value="SERINE_THREONINE-PROTEIN PHOSPHATASE CPPED1"/>
    <property type="match status" value="1"/>
</dbReference>
<dbReference type="EMBL" id="JBGUBD010000004">
    <property type="protein sequence ID" value="MFA9478121.1"/>
    <property type="molecule type" value="Genomic_DNA"/>
</dbReference>
<sequence length="398" mass="45442">MNQRQTSINRRAFLAESTGALMGAALLGQWGLPSQAVASEASGAQGWSFVLLGDLHYDLWEHHDMDWVKREKPRSIRQIEGYVRVTTELYPHLGAEIRQVIAGTPNPVDYVINIGDFVQGLCGSYDLQMKQFEDALDWIRQSRWGAPYLMTIGNHDITGPGAREAYEDKILPYMSRQINQRLDSSNFIVEHRNAMFVFVDAYDRGRINPWLEEALRQRSAEHLFVIVHQPVVPYHGQAAWAVYGQPGQEEDRQKFLNMLGEHEAIVLSGHLHRYGLVRRHTQQGRFVELAMNSIIRSKDHEARRILKGVEHRPDMEMLEPDFSSDTDPTRGEHLRAERQAIDQFETGQLEGYGMVQVNGGKVSVDLYNGLGRRKWKTLDLTSILKARRPADAVHLARP</sequence>
<dbReference type="NCBIfam" id="TIGR01409">
    <property type="entry name" value="TAT_signal_seq"/>
    <property type="match status" value="1"/>
</dbReference>
<keyword evidence="2" id="KW-0378">Hydrolase</keyword>
<gene>
    <name evidence="2" type="ORF">ACERK3_07395</name>
</gene>
<organism evidence="2 3">
    <name type="scientific">Natronomicrosphaera hydrolytica</name>
    <dbReference type="NCBI Taxonomy" id="3242702"/>
    <lineage>
        <taxon>Bacteria</taxon>
        <taxon>Pseudomonadati</taxon>
        <taxon>Planctomycetota</taxon>
        <taxon>Phycisphaerae</taxon>
        <taxon>Phycisphaerales</taxon>
        <taxon>Phycisphaeraceae</taxon>
        <taxon>Natronomicrosphaera</taxon>
    </lineage>
</organism>
<dbReference type="Pfam" id="PF00149">
    <property type="entry name" value="Metallophos"/>
    <property type="match status" value="1"/>
</dbReference>
<evidence type="ECO:0000259" key="1">
    <source>
        <dbReference type="Pfam" id="PF00149"/>
    </source>
</evidence>
<dbReference type="InterPro" id="IPR019546">
    <property type="entry name" value="TAT_signal_bac_arc"/>
</dbReference>
<dbReference type="InterPro" id="IPR051918">
    <property type="entry name" value="STPP_CPPED1"/>
</dbReference>
<dbReference type="SUPFAM" id="SSF56300">
    <property type="entry name" value="Metallo-dependent phosphatases"/>
    <property type="match status" value="1"/>
</dbReference>
<dbReference type="InterPro" id="IPR006311">
    <property type="entry name" value="TAT_signal"/>
</dbReference>